<reference evidence="1 2" key="1">
    <citation type="submission" date="2019-05" db="EMBL/GenBank/DDBJ databases">
        <title>Draft genome sequence of Actinomadura sp. 14C53.</title>
        <authorList>
            <person name="Saricaoglu S."/>
            <person name="Isik K."/>
        </authorList>
    </citation>
    <scope>NUCLEOTIDE SEQUENCE [LARGE SCALE GENOMIC DNA]</scope>
    <source>
        <strain evidence="1 2">14C53</strain>
    </source>
</reference>
<keyword evidence="1" id="KW-0067">ATP-binding</keyword>
<accession>A0A5C4JMN0</accession>
<sequence>MIRKHASHLTNTVRFSDTIDIVAAPDATAIARIFMKRTLQWWRAPHVVDDMLTVGIELVTNAIQVCEEYADGQWKHLPTSKLIRLRLLGFQSTIAIEVWDRCPSEPHVPPFNLGRENGRGLMMVDALSVSFGFYPVAPLGKVVWAELAVTNQQAVSA</sequence>
<keyword evidence="1" id="KW-0547">Nucleotide-binding</keyword>
<dbReference type="SUPFAM" id="SSF55874">
    <property type="entry name" value="ATPase domain of HSP90 chaperone/DNA topoisomerase II/histidine kinase"/>
    <property type="match status" value="1"/>
</dbReference>
<evidence type="ECO:0000313" key="1">
    <source>
        <dbReference type="EMBL" id="TMR07412.1"/>
    </source>
</evidence>
<name>A0A5C4JMN0_9ACTN</name>
<dbReference type="EMBL" id="VCKW01000001">
    <property type="protein sequence ID" value="TMR07412.1"/>
    <property type="molecule type" value="Genomic_DNA"/>
</dbReference>
<dbReference type="Proteomes" id="UP000309174">
    <property type="component" value="Unassembled WGS sequence"/>
</dbReference>
<dbReference type="RefSeq" id="WP_138642909.1">
    <property type="nucleotide sequence ID" value="NZ_VCKW01000001.1"/>
</dbReference>
<evidence type="ECO:0000313" key="2">
    <source>
        <dbReference type="Proteomes" id="UP000309174"/>
    </source>
</evidence>
<keyword evidence="2" id="KW-1185">Reference proteome</keyword>
<organism evidence="1 2">
    <name type="scientific">Actinomadura soli</name>
    <dbReference type="NCBI Taxonomy" id="2508997"/>
    <lineage>
        <taxon>Bacteria</taxon>
        <taxon>Bacillati</taxon>
        <taxon>Actinomycetota</taxon>
        <taxon>Actinomycetes</taxon>
        <taxon>Streptosporangiales</taxon>
        <taxon>Thermomonosporaceae</taxon>
        <taxon>Actinomadura</taxon>
    </lineage>
</organism>
<dbReference type="PANTHER" id="PTHR35526">
    <property type="entry name" value="ANTI-SIGMA-F FACTOR RSBW-RELATED"/>
    <property type="match status" value="1"/>
</dbReference>
<proteinExistence type="predicted"/>
<protein>
    <submittedName>
        <fullName evidence="1">ATP-binding protein</fullName>
    </submittedName>
</protein>
<dbReference type="OrthoDB" id="3480774at2"/>
<dbReference type="Gene3D" id="3.30.565.10">
    <property type="entry name" value="Histidine kinase-like ATPase, C-terminal domain"/>
    <property type="match status" value="1"/>
</dbReference>
<comment type="caution">
    <text evidence="1">The sequence shown here is derived from an EMBL/GenBank/DDBJ whole genome shotgun (WGS) entry which is preliminary data.</text>
</comment>
<gene>
    <name evidence="1" type="ORF">ETD83_00010</name>
</gene>
<dbReference type="PANTHER" id="PTHR35526:SF3">
    <property type="entry name" value="ANTI-SIGMA-F FACTOR RSBW"/>
    <property type="match status" value="1"/>
</dbReference>
<dbReference type="InterPro" id="IPR036890">
    <property type="entry name" value="HATPase_C_sf"/>
</dbReference>
<dbReference type="InterPro" id="IPR050267">
    <property type="entry name" value="Anti-sigma-factor_SerPK"/>
</dbReference>
<dbReference type="GO" id="GO:0005524">
    <property type="term" value="F:ATP binding"/>
    <property type="evidence" value="ECO:0007669"/>
    <property type="project" value="UniProtKB-KW"/>
</dbReference>
<dbReference type="CDD" id="cd16936">
    <property type="entry name" value="HATPase_RsbW-like"/>
    <property type="match status" value="1"/>
</dbReference>
<dbReference type="AlphaFoldDB" id="A0A5C4JMN0"/>